<dbReference type="Proteomes" id="UP001164250">
    <property type="component" value="Chromosome 4"/>
</dbReference>
<evidence type="ECO:0000313" key="1">
    <source>
        <dbReference type="EMBL" id="KAJ0099975.1"/>
    </source>
</evidence>
<name>A0ACC1BLQ8_9ROSI</name>
<dbReference type="EMBL" id="CM047900">
    <property type="protein sequence ID" value="KAJ0099975.1"/>
    <property type="molecule type" value="Genomic_DNA"/>
</dbReference>
<accession>A0ACC1BLQ8</accession>
<evidence type="ECO:0000313" key="2">
    <source>
        <dbReference type="Proteomes" id="UP001164250"/>
    </source>
</evidence>
<reference evidence="2" key="1">
    <citation type="journal article" date="2023" name="G3 (Bethesda)">
        <title>Genome assembly and association tests identify interacting loci associated with vigor, precocity, and sex in interspecific pistachio rootstocks.</title>
        <authorList>
            <person name="Palmer W."/>
            <person name="Jacygrad E."/>
            <person name="Sagayaradj S."/>
            <person name="Cavanaugh K."/>
            <person name="Han R."/>
            <person name="Bertier L."/>
            <person name="Beede B."/>
            <person name="Kafkas S."/>
            <person name="Golino D."/>
            <person name="Preece J."/>
            <person name="Michelmore R."/>
        </authorList>
    </citation>
    <scope>NUCLEOTIDE SEQUENCE [LARGE SCALE GENOMIC DNA]</scope>
</reference>
<comment type="caution">
    <text evidence="1">The sequence shown here is derived from an EMBL/GenBank/DDBJ whole genome shotgun (WGS) entry which is preliminary data.</text>
</comment>
<keyword evidence="2" id="KW-1185">Reference proteome</keyword>
<organism evidence="1 2">
    <name type="scientific">Pistacia atlantica</name>
    <dbReference type="NCBI Taxonomy" id="434234"/>
    <lineage>
        <taxon>Eukaryota</taxon>
        <taxon>Viridiplantae</taxon>
        <taxon>Streptophyta</taxon>
        <taxon>Embryophyta</taxon>
        <taxon>Tracheophyta</taxon>
        <taxon>Spermatophyta</taxon>
        <taxon>Magnoliopsida</taxon>
        <taxon>eudicotyledons</taxon>
        <taxon>Gunneridae</taxon>
        <taxon>Pentapetalae</taxon>
        <taxon>rosids</taxon>
        <taxon>malvids</taxon>
        <taxon>Sapindales</taxon>
        <taxon>Anacardiaceae</taxon>
        <taxon>Pistacia</taxon>
    </lineage>
</organism>
<sequence>MLLGRLSTHIVLGMERTQLLQQIAAMRQALFDKGLCQHAGYPSADFNSPVDFMKLDKCFYKLKGSKGSSGSVGAIRVKNEVNRTREYCEQGNLEAAKAAFQQLRNEHNILGLGLILTYRY</sequence>
<gene>
    <name evidence="1" type="ORF">Patl1_20806</name>
</gene>
<proteinExistence type="predicted"/>
<protein>
    <submittedName>
        <fullName evidence="1">Uncharacterized protein</fullName>
    </submittedName>
</protein>